<reference evidence="2 3" key="1">
    <citation type="submission" date="2022-07" db="EMBL/GenBank/DDBJ databases">
        <title>Genome Analysis of Selected Gammaproteobacteria from Nigerian Food snails.</title>
        <authorList>
            <person name="Okafor A.C."/>
        </authorList>
    </citation>
    <scope>NUCLEOTIDE SEQUENCE [LARGE SCALE GENOMIC DNA]</scope>
    <source>
        <strain evidence="2 3">Awg 2</strain>
    </source>
</reference>
<proteinExistence type="predicted"/>
<dbReference type="RefSeq" id="WP_271470005.1">
    <property type="nucleotide sequence ID" value="NZ_JANEWF010000002.1"/>
</dbReference>
<comment type="caution">
    <text evidence="2">The sequence shown here is derived from an EMBL/GenBank/DDBJ whole genome shotgun (WGS) entry which is preliminary data.</text>
</comment>
<dbReference type="EMBL" id="JANEWF010000002">
    <property type="protein sequence ID" value="MDA8482070.1"/>
    <property type="molecule type" value="Genomic_DNA"/>
</dbReference>
<keyword evidence="1" id="KW-0472">Membrane</keyword>
<feature type="transmembrane region" description="Helical" evidence="1">
    <location>
        <begin position="12"/>
        <end position="35"/>
    </location>
</feature>
<protein>
    <submittedName>
        <fullName evidence="2">Type IV pilus modification protein PilV</fullName>
    </submittedName>
</protein>
<keyword evidence="1" id="KW-0812">Transmembrane</keyword>
<evidence type="ECO:0000313" key="2">
    <source>
        <dbReference type="EMBL" id="MDA8482070.1"/>
    </source>
</evidence>
<sequence length="190" mass="19764">MNRTLSLSSQRGVTLIEVLVTILILSVGLLGMAGLQVRLQQSEIEAYQRAQALLLLDDMANRITTNRNVASSYVTGTATPVGTGMTCASVTGSSSRRDRDLSEWCNTLQGAAETSGTSKVGSMVGARGCVESIGSNQYLVTIAWQGLTPISAPPSGVACGANSYDGATGSTCSGDLCRRVITTIVRVADL</sequence>
<keyword evidence="3" id="KW-1185">Reference proteome</keyword>
<dbReference type="NCBIfam" id="TIGR02523">
    <property type="entry name" value="type_IV_pilV"/>
    <property type="match status" value="1"/>
</dbReference>
<dbReference type="InterPro" id="IPR013362">
    <property type="entry name" value="Pilus_4_PilV"/>
</dbReference>
<organism evidence="2 3">
    <name type="scientific">Metapseudomonas resinovorans</name>
    <name type="common">Pseudomonas resinovorans</name>
    <dbReference type="NCBI Taxonomy" id="53412"/>
    <lineage>
        <taxon>Bacteria</taxon>
        <taxon>Pseudomonadati</taxon>
        <taxon>Pseudomonadota</taxon>
        <taxon>Gammaproteobacteria</taxon>
        <taxon>Pseudomonadales</taxon>
        <taxon>Pseudomonadaceae</taxon>
        <taxon>Metapseudomonas</taxon>
    </lineage>
</organism>
<evidence type="ECO:0000313" key="3">
    <source>
        <dbReference type="Proteomes" id="UP001211689"/>
    </source>
</evidence>
<keyword evidence="1" id="KW-1133">Transmembrane helix</keyword>
<name>A0ABT4XZR7_METRE</name>
<gene>
    <name evidence="2" type="primary">pilV</name>
    <name evidence="2" type="ORF">NNO07_03255</name>
</gene>
<accession>A0ABT4XZR7</accession>
<evidence type="ECO:0000256" key="1">
    <source>
        <dbReference type="SAM" id="Phobius"/>
    </source>
</evidence>
<dbReference type="Proteomes" id="UP001211689">
    <property type="component" value="Unassembled WGS sequence"/>
</dbReference>
<dbReference type="InterPro" id="IPR012902">
    <property type="entry name" value="N_methyl_site"/>
</dbReference>
<dbReference type="Pfam" id="PF07963">
    <property type="entry name" value="N_methyl"/>
    <property type="match status" value="1"/>
</dbReference>
<dbReference type="NCBIfam" id="TIGR02532">
    <property type="entry name" value="IV_pilin_GFxxxE"/>
    <property type="match status" value="1"/>
</dbReference>